<keyword evidence="1 5" id="KW-0963">Cytoplasm</keyword>
<feature type="region of interest" description="Disordered" evidence="6">
    <location>
        <begin position="1"/>
        <end position="23"/>
    </location>
</feature>
<keyword evidence="4 5" id="KW-0560">Oxidoreductase</keyword>
<evidence type="ECO:0000256" key="5">
    <source>
        <dbReference type="HAMAP-Rule" id="MF_00818"/>
    </source>
</evidence>
<dbReference type="Proteomes" id="UP000521676">
    <property type="component" value="Unassembled WGS sequence"/>
</dbReference>
<dbReference type="Pfam" id="PF14489">
    <property type="entry name" value="QueF"/>
    <property type="match status" value="1"/>
</dbReference>
<comment type="catalytic activity">
    <reaction evidence="5">
        <text>7-aminomethyl-7-carbaguanine + 2 NADP(+) = 7-cyano-7-carbaguanine + 2 NADPH + 3 H(+)</text>
        <dbReference type="Rhea" id="RHEA:13409"/>
        <dbReference type="ChEBI" id="CHEBI:15378"/>
        <dbReference type="ChEBI" id="CHEBI:45075"/>
        <dbReference type="ChEBI" id="CHEBI:57783"/>
        <dbReference type="ChEBI" id="CHEBI:58349"/>
        <dbReference type="ChEBI" id="CHEBI:58703"/>
        <dbReference type="EC" id="1.7.1.13"/>
    </reaction>
</comment>
<keyword evidence="2 5" id="KW-0671">Queuosine biosynthesis</keyword>
<organism evidence="7 8">
    <name type="scientific">Candidatus Chlorohelix allophototropha</name>
    <dbReference type="NCBI Taxonomy" id="3003348"/>
    <lineage>
        <taxon>Bacteria</taxon>
        <taxon>Bacillati</taxon>
        <taxon>Chloroflexota</taxon>
        <taxon>Chloroflexia</taxon>
        <taxon>Candidatus Chloroheliales</taxon>
        <taxon>Candidatus Chloroheliaceae</taxon>
        <taxon>Candidatus Chlorohelix</taxon>
    </lineage>
</organism>
<dbReference type="EC" id="1.7.1.13" evidence="5"/>
<comment type="pathway">
    <text evidence="5">tRNA modification; tRNA-queuosine biosynthesis.</text>
</comment>
<dbReference type="PANTHER" id="PTHR34354">
    <property type="entry name" value="NADPH-DEPENDENT 7-CYANO-7-DEAZAGUANINE REDUCTASE"/>
    <property type="match status" value="1"/>
</dbReference>
<feature type="active site" description="Thioimide intermediate" evidence="5">
    <location>
        <position position="40"/>
    </location>
</feature>
<evidence type="ECO:0000256" key="1">
    <source>
        <dbReference type="ARBA" id="ARBA00022490"/>
    </source>
</evidence>
<evidence type="ECO:0000313" key="7">
    <source>
        <dbReference type="EMBL" id="NWJ45331.1"/>
    </source>
</evidence>
<dbReference type="EMBL" id="JACATZ010000001">
    <property type="protein sequence ID" value="NWJ45331.1"/>
    <property type="molecule type" value="Genomic_DNA"/>
</dbReference>
<dbReference type="AlphaFoldDB" id="A0A8T7M173"/>
<dbReference type="PANTHER" id="PTHR34354:SF1">
    <property type="entry name" value="NADPH-DEPENDENT 7-CYANO-7-DEAZAGUANINE REDUCTASE"/>
    <property type="match status" value="1"/>
</dbReference>
<keyword evidence="3 5" id="KW-0521">NADP</keyword>
<comment type="caution">
    <text evidence="5">Lacks conserved residue(s) required for the propagation of feature annotation.</text>
</comment>
<comment type="similarity">
    <text evidence="5">Belongs to the GTP cyclohydrolase I family. QueF type 1 subfamily.</text>
</comment>
<dbReference type="InterPro" id="IPR029500">
    <property type="entry name" value="QueF"/>
</dbReference>
<dbReference type="Gene3D" id="3.30.1130.10">
    <property type="match status" value="1"/>
</dbReference>
<dbReference type="GO" id="GO:0033739">
    <property type="term" value="F:preQ1 synthase activity"/>
    <property type="evidence" value="ECO:0007669"/>
    <property type="project" value="UniProtKB-UniRule"/>
</dbReference>
<dbReference type="GO" id="GO:0005737">
    <property type="term" value="C:cytoplasm"/>
    <property type="evidence" value="ECO:0007669"/>
    <property type="project" value="UniProtKB-SubCell"/>
</dbReference>
<feature type="active site" description="Proton donor" evidence="5">
    <location>
        <position position="47"/>
    </location>
</feature>
<dbReference type="InterPro" id="IPR016856">
    <property type="entry name" value="QueF_type1"/>
</dbReference>
<comment type="caution">
    <text evidence="7">The sequence shown here is derived from an EMBL/GenBank/DDBJ whole genome shotgun (WGS) entry which is preliminary data.</text>
</comment>
<sequence length="124" mass="13928">MEFKALGKPSTQPSRDLESFPKPDGVKVVRMTSTELSSLCPITGQPDFSTVKIEYYPDKLCLESKSLKLYLWSYRNEAAFCEALSAEIAHDIFKKLEPFKVHVTLTQSVRGGIQIEAEAEVERG</sequence>
<dbReference type="InterPro" id="IPR043133">
    <property type="entry name" value="GTP-CH-I_C/QueF"/>
</dbReference>
<evidence type="ECO:0000256" key="6">
    <source>
        <dbReference type="SAM" id="MobiDB-lite"/>
    </source>
</evidence>
<dbReference type="RefSeq" id="WP_341469104.1">
    <property type="nucleotide sequence ID" value="NZ_CP128399.1"/>
</dbReference>
<name>A0A8T7M173_9CHLR</name>
<comment type="function">
    <text evidence="5">Catalyzes the NADPH-dependent reduction of 7-cyano-7-deazaguanine (preQ0) to 7-aminomethyl-7-deazaguanine (preQ1).</text>
</comment>
<reference evidence="7 8" key="1">
    <citation type="submission" date="2020-06" db="EMBL/GenBank/DDBJ databases">
        <title>Anoxygenic phototrophic Chloroflexota member uses a Type I reaction center.</title>
        <authorList>
            <person name="Tsuji J.M."/>
            <person name="Shaw N.A."/>
            <person name="Nagashima S."/>
            <person name="Venkiteswaran J."/>
            <person name="Schiff S.L."/>
            <person name="Hanada S."/>
            <person name="Tank M."/>
            <person name="Neufeld J.D."/>
        </authorList>
    </citation>
    <scope>NUCLEOTIDE SEQUENCE [LARGE SCALE GENOMIC DNA]</scope>
    <source>
        <strain evidence="7">L227-S17</strain>
    </source>
</reference>
<evidence type="ECO:0000313" key="8">
    <source>
        <dbReference type="Proteomes" id="UP000521676"/>
    </source>
</evidence>
<accession>A0A8T7M173</accession>
<evidence type="ECO:0000256" key="3">
    <source>
        <dbReference type="ARBA" id="ARBA00022857"/>
    </source>
</evidence>
<evidence type="ECO:0000256" key="4">
    <source>
        <dbReference type="ARBA" id="ARBA00023002"/>
    </source>
</evidence>
<dbReference type="NCBIfam" id="TIGR03139">
    <property type="entry name" value="QueF-II"/>
    <property type="match status" value="1"/>
</dbReference>
<protein>
    <recommendedName>
        <fullName evidence="5">NADPH-dependent 7-cyano-7-deazaguanine reductase</fullName>
        <ecNumber evidence="5">1.7.1.13</ecNumber>
    </recommendedName>
    <alternativeName>
        <fullName evidence="5">7-cyano-7-carbaguanine reductase</fullName>
    </alternativeName>
    <alternativeName>
        <fullName evidence="5">NADPH-dependent nitrile oxidoreductase</fullName>
    </alternativeName>
    <alternativeName>
        <fullName evidence="5">PreQ(0) reductase</fullName>
    </alternativeName>
</protein>
<evidence type="ECO:0000256" key="2">
    <source>
        <dbReference type="ARBA" id="ARBA00022785"/>
    </source>
</evidence>
<dbReference type="HAMAP" id="MF_00818">
    <property type="entry name" value="QueF_type1"/>
    <property type="match status" value="1"/>
</dbReference>
<dbReference type="GO" id="GO:0008616">
    <property type="term" value="P:tRNA queuosine(34) biosynthetic process"/>
    <property type="evidence" value="ECO:0007669"/>
    <property type="project" value="UniProtKB-UniRule"/>
</dbReference>
<gene>
    <name evidence="5 7" type="primary">queF</name>
    <name evidence="7" type="ORF">HXX08_05570</name>
</gene>
<comment type="subcellular location">
    <subcellularLocation>
        <location evidence="5">Cytoplasm</location>
    </subcellularLocation>
</comment>
<feature type="binding site" evidence="5">
    <location>
        <begin position="62"/>
        <end position="64"/>
    </location>
    <ligand>
        <name>substrate</name>
    </ligand>
</feature>
<proteinExistence type="inferred from homology"/>
<dbReference type="SUPFAM" id="SSF55620">
    <property type="entry name" value="Tetrahydrobiopterin biosynthesis enzymes-like"/>
    <property type="match status" value="1"/>
</dbReference>
<dbReference type="InterPro" id="IPR050084">
    <property type="entry name" value="NADPH_dep_7-cyano-7-deazaG_red"/>
</dbReference>